<dbReference type="Gene3D" id="1.20.1250.20">
    <property type="entry name" value="MFS general substrate transporter like domains"/>
    <property type="match status" value="1"/>
</dbReference>
<feature type="transmembrane region" description="Helical" evidence="4">
    <location>
        <begin position="310"/>
        <end position="333"/>
    </location>
</feature>
<dbReference type="PANTHER" id="PTHR23547">
    <property type="entry name" value="MAJOR FACILITATOR SUPERFAMILY DOMAIN, GENERAL SUBSTRATE TRANSPORTER"/>
    <property type="match status" value="1"/>
</dbReference>
<evidence type="ECO:0000256" key="2">
    <source>
        <dbReference type="ARBA" id="ARBA00022989"/>
    </source>
</evidence>
<feature type="transmembrane region" description="Helical" evidence="4">
    <location>
        <begin position="345"/>
        <end position="363"/>
    </location>
</feature>
<keyword evidence="6" id="KW-1185">Reference proteome</keyword>
<name>A0ABN1DPV1_9GAMM</name>
<feature type="transmembrane region" description="Helical" evidence="4">
    <location>
        <begin position="172"/>
        <end position="193"/>
    </location>
</feature>
<dbReference type="InterPro" id="IPR047769">
    <property type="entry name" value="MFS_ArsJ"/>
</dbReference>
<evidence type="ECO:0000313" key="5">
    <source>
        <dbReference type="EMBL" id="GAA0549119.1"/>
    </source>
</evidence>
<accession>A0ABN1DPV1</accession>
<keyword evidence="3 4" id="KW-0472">Membrane</keyword>
<proteinExistence type="predicted"/>
<feature type="transmembrane region" description="Helical" evidence="4">
    <location>
        <begin position="246"/>
        <end position="265"/>
    </location>
</feature>
<dbReference type="InterPro" id="IPR011701">
    <property type="entry name" value="MFS"/>
</dbReference>
<dbReference type="InterPro" id="IPR036259">
    <property type="entry name" value="MFS_trans_sf"/>
</dbReference>
<protein>
    <submittedName>
        <fullName evidence="5">Organoarsenical effux MFS transporter ArsJ</fullName>
    </submittedName>
</protein>
<feature type="transmembrane region" description="Helical" evidence="4">
    <location>
        <begin position="12"/>
        <end position="38"/>
    </location>
</feature>
<organism evidence="5 6">
    <name type="scientific">Rheinheimera aquimaris</name>
    <dbReference type="NCBI Taxonomy" id="412437"/>
    <lineage>
        <taxon>Bacteria</taxon>
        <taxon>Pseudomonadati</taxon>
        <taxon>Pseudomonadota</taxon>
        <taxon>Gammaproteobacteria</taxon>
        <taxon>Chromatiales</taxon>
        <taxon>Chromatiaceae</taxon>
        <taxon>Rheinheimera</taxon>
    </lineage>
</organism>
<dbReference type="SUPFAM" id="SSF103473">
    <property type="entry name" value="MFS general substrate transporter"/>
    <property type="match status" value="1"/>
</dbReference>
<keyword evidence="1 4" id="KW-0812">Transmembrane</keyword>
<evidence type="ECO:0000313" key="6">
    <source>
        <dbReference type="Proteomes" id="UP001501169"/>
    </source>
</evidence>
<sequence>MTKPLSPALKQYLLITGNYWAFTLTDGALRMLVVLHFYSLGYSGLAIAMLFLFYEIFGVITNLVGGWLGARIGLNNTMNIGLLLQILALGMLLLPAQYLVVPWVMAAQALSGIAKDLNKMSAKSSIKLLVADNAQHTLFKWVAVLTGSKNALKGVGFFIGGLLLSLYGFNTAVLLMLLMLSLVWLLSVSQLKADLGKSKTKPKFTELLSKSRAINLLSAARMLLFGARDVWFVIALPLTLASQFGWSHWAVGSFLALWVIGYGAVQSVTPALTKSPPGGRSLTRWVILLSVIPALIALALWLQWHSEAALIGGLLLFGAVFAVNSSLHSYMIIRYAKSDGVSLDVGFYYMANAMGRLLGTVLSGWLYQAYGLIACLWVSSALLAATVLVSSRLSKHQA</sequence>
<dbReference type="PANTHER" id="PTHR23547:SF1">
    <property type="entry name" value="MAJOR FACILITATOR SUPERFAMILY MFS_1"/>
    <property type="match status" value="1"/>
</dbReference>
<dbReference type="RefSeq" id="WP_226766513.1">
    <property type="nucleotide sequence ID" value="NZ_BAAAEO010000002.1"/>
</dbReference>
<dbReference type="Proteomes" id="UP001501169">
    <property type="component" value="Unassembled WGS sequence"/>
</dbReference>
<feature type="transmembrane region" description="Helical" evidence="4">
    <location>
        <begin position="44"/>
        <end position="68"/>
    </location>
</feature>
<evidence type="ECO:0000256" key="1">
    <source>
        <dbReference type="ARBA" id="ARBA00022692"/>
    </source>
</evidence>
<evidence type="ECO:0000256" key="3">
    <source>
        <dbReference type="ARBA" id="ARBA00023136"/>
    </source>
</evidence>
<comment type="caution">
    <text evidence="5">The sequence shown here is derived from an EMBL/GenBank/DDBJ whole genome shotgun (WGS) entry which is preliminary data.</text>
</comment>
<dbReference type="NCBIfam" id="NF033734">
    <property type="entry name" value="MFS_ArsJ"/>
    <property type="match status" value="1"/>
</dbReference>
<gene>
    <name evidence="5" type="primary">arsJ_1</name>
    <name evidence="5" type="ORF">GCM10009098_15930</name>
</gene>
<keyword evidence="2 4" id="KW-1133">Transmembrane helix</keyword>
<reference evidence="5 6" key="1">
    <citation type="journal article" date="2019" name="Int. J. Syst. Evol. Microbiol.">
        <title>The Global Catalogue of Microorganisms (GCM) 10K type strain sequencing project: providing services to taxonomists for standard genome sequencing and annotation.</title>
        <authorList>
            <consortium name="The Broad Institute Genomics Platform"/>
            <consortium name="The Broad Institute Genome Sequencing Center for Infectious Disease"/>
            <person name="Wu L."/>
            <person name="Ma J."/>
        </authorList>
    </citation>
    <scope>NUCLEOTIDE SEQUENCE [LARGE SCALE GENOMIC DNA]</scope>
    <source>
        <strain evidence="5 6">JCM 14331</strain>
    </source>
</reference>
<dbReference type="EMBL" id="BAAAEO010000002">
    <property type="protein sequence ID" value="GAA0549119.1"/>
    <property type="molecule type" value="Genomic_DNA"/>
</dbReference>
<dbReference type="Pfam" id="PF07690">
    <property type="entry name" value="MFS_1"/>
    <property type="match status" value="1"/>
</dbReference>
<feature type="transmembrane region" description="Helical" evidence="4">
    <location>
        <begin position="80"/>
        <end position="100"/>
    </location>
</feature>
<feature type="transmembrane region" description="Helical" evidence="4">
    <location>
        <begin position="285"/>
        <end position="304"/>
    </location>
</feature>
<evidence type="ECO:0000256" key="4">
    <source>
        <dbReference type="SAM" id="Phobius"/>
    </source>
</evidence>
<feature type="transmembrane region" description="Helical" evidence="4">
    <location>
        <begin position="369"/>
        <end position="389"/>
    </location>
</feature>